<keyword evidence="3" id="KW-1185">Reference proteome</keyword>
<protein>
    <submittedName>
        <fullName evidence="2">Uncharacterized protein</fullName>
    </submittedName>
</protein>
<organism evidence="2 3">
    <name type="scientific">Halteria grandinella</name>
    <dbReference type="NCBI Taxonomy" id="5974"/>
    <lineage>
        <taxon>Eukaryota</taxon>
        <taxon>Sar</taxon>
        <taxon>Alveolata</taxon>
        <taxon>Ciliophora</taxon>
        <taxon>Intramacronucleata</taxon>
        <taxon>Spirotrichea</taxon>
        <taxon>Stichotrichia</taxon>
        <taxon>Sporadotrichida</taxon>
        <taxon>Halteriidae</taxon>
        <taxon>Halteria</taxon>
    </lineage>
</organism>
<gene>
    <name evidence="2" type="ORF">FGO68_gene13984</name>
</gene>
<sequence length="219" mass="23558">MVRRGLKRRVGLEVPSFLAGLLVVARSDFLMNAPMPLVNDAAAALDHSGYERAVQPHRRHQIELELAHPFRVAQRREAAGRGRGPAEHVDEDIDVAQPFARRGGQVGAALGRGEIRSDEPGCGQRLGPRSRGREDTRAEVPQERDRRRAGAASPRRHQGGPAFEVEKAAHAPILNAAIFPSAIRKANVSIAGLPGKRPVTRARTTVSPCSSETSSGSAT</sequence>
<feature type="compositionally biased region" description="Polar residues" evidence="1">
    <location>
        <begin position="202"/>
        <end position="219"/>
    </location>
</feature>
<dbReference type="Proteomes" id="UP000785679">
    <property type="component" value="Unassembled WGS sequence"/>
</dbReference>
<reference evidence="2" key="1">
    <citation type="submission" date="2019-06" db="EMBL/GenBank/DDBJ databases">
        <authorList>
            <person name="Zheng W."/>
        </authorList>
    </citation>
    <scope>NUCLEOTIDE SEQUENCE</scope>
    <source>
        <strain evidence="2">QDHG01</strain>
    </source>
</reference>
<evidence type="ECO:0000256" key="1">
    <source>
        <dbReference type="SAM" id="MobiDB-lite"/>
    </source>
</evidence>
<name>A0A8J8SXI0_HALGN</name>
<feature type="region of interest" description="Disordered" evidence="1">
    <location>
        <begin position="108"/>
        <end position="162"/>
    </location>
</feature>
<dbReference type="EMBL" id="RRYP01016942">
    <property type="protein sequence ID" value="TNV74477.1"/>
    <property type="molecule type" value="Genomic_DNA"/>
</dbReference>
<feature type="compositionally biased region" description="Basic and acidic residues" evidence="1">
    <location>
        <begin position="131"/>
        <end position="148"/>
    </location>
</feature>
<evidence type="ECO:0000313" key="3">
    <source>
        <dbReference type="Proteomes" id="UP000785679"/>
    </source>
</evidence>
<accession>A0A8J8SXI0</accession>
<evidence type="ECO:0000313" key="2">
    <source>
        <dbReference type="EMBL" id="TNV74477.1"/>
    </source>
</evidence>
<dbReference type="Gene3D" id="3.40.190.10">
    <property type="entry name" value="Periplasmic binding protein-like II"/>
    <property type="match status" value="1"/>
</dbReference>
<dbReference type="AlphaFoldDB" id="A0A8J8SXI0"/>
<proteinExistence type="predicted"/>
<comment type="caution">
    <text evidence="2">The sequence shown here is derived from an EMBL/GenBank/DDBJ whole genome shotgun (WGS) entry which is preliminary data.</text>
</comment>
<feature type="region of interest" description="Disordered" evidence="1">
    <location>
        <begin position="196"/>
        <end position="219"/>
    </location>
</feature>